<dbReference type="Gene3D" id="1.20.58.2220">
    <property type="entry name" value="Formin, FH2 domain"/>
    <property type="match status" value="1"/>
</dbReference>
<evidence type="ECO:0000259" key="3">
    <source>
        <dbReference type="PROSITE" id="PS51444"/>
    </source>
</evidence>
<dbReference type="SUPFAM" id="SSF101447">
    <property type="entry name" value="Formin homology 2 domain (FH2 domain)"/>
    <property type="match status" value="1"/>
</dbReference>
<proteinExistence type="predicted"/>
<feature type="compositionally biased region" description="Polar residues" evidence="1">
    <location>
        <begin position="1251"/>
        <end position="1261"/>
    </location>
</feature>
<dbReference type="Pfam" id="PF06371">
    <property type="entry name" value="Drf_GBD"/>
    <property type="match status" value="1"/>
</dbReference>
<feature type="compositionally biased region" description="Pro residues" evidence="1">
    <location>
        <begin position="1340"/>
        <end position="1349"/>
    </location>
</feature>
<name>A0ABQ7K9A0_9FUNG</name>
<feature type="region of interest" description="Disordered" evidence="1">
    <location>
        <begin position="1221"/>
        <end position="1431"/>
    </location>
</feature>
<protein>
    <recommendedName>
        <fullName evidence="6">Actin-binding FH2</fullName>
    </recommendedName>
</protein>
<evidence type="ECO:0000313" key="5">
    <source>
        <dbReference type="Proteomes" id="UP001194696"/>
    </source>
</evidence>
<dbReference type="InterPro" id="IPR011989">
    <property type="entry name" value="ARM-like"/>
</dbReference>
<feature type="compositionally biased region" description="Basic and acidic residues" evidence="1">
    <location>
        <begin position="957"/>
        <end position="981"/>
    </location>
</feature>
<feature type="domain" description="FH2" evidence="3">
    <location>
        <begin position="1609"/>
        <end position="2009"/>
    </location>
</feature>
<dbReference type="SUPFAM" id="SSF48371">
    <property type="entry name" value="ARM repeat"/>
    <property type="match status" value="1"/>
</dbReference>
<feature type="compositionally biased region" description="Acidic residues" evidence="1">
    <location>
        <begin position="847"/>
        <end position="857"/>
    </location>
</feature>
<dbReference type="SMART" id="SM00498">
    <property type="entry name" value="FH2"/>
    <property type="match status" value="1"/>
</dbReference>
<dbReference type="InterPro" id="IPR015425">
    <property type="entry name" value="FH2_Formin"/>
</dbReference>
<dbReference type="PANTHER" id="PTHR46345:SF8">
    <property type="entry name" value="FORMIN 3, ISOFORM B"/>
    <property type="match status" value="1"/>
</dbReference>
<reference evidence="4 5" key="1">
    <citation type="journal article" date="2020" name="Fungal Divers.">
        <title>Resolving the Mortierellaceae phylogeny through synthesis of multi-gene phylogenetics and phylogenomics.</title>
        <authorList>
            <person name="Vandepol N."/>
            <person name="Liber J."/>
            <person name="Desiro A."/>
            <person name="Na H."/>
            <person name="Kennedy M."/>
            <person name="Barry K."/>
            <person name="Grigoriev I.V."/>
            <person name="Miller A.N."/>
            <person name="O'Donnell K."/>
            <person name="Stajich J.E."/>
            <person name="Bonito G."/>
        </authorList>
    </citation>
    <scope>NUCLEOTIDE SEQUENCE [LARGE SCALE GENOMIC DNA]</scope>
    <source>
        <strain evidence="4 5">AD045</strain>
    </source>
</reference>
<feature type="compositionally biased region" description="Pro residues" evidence="1">
    <location>
        <begin position="1473"/>
        <end position="1490"/>
    </location>
</feature>
<organism evidence="4 5">
    <name type="scientific">Linnemannia gamsii</name>
    <dbReference type="NCBI Taxonomy" id="64522"/>
    <lineage>
        <taxon>Eukaryota</taxon>
        <taxon>Fungi</taxon>
        <taxon>Fungi incertae sedis</taxon>
        <taxon>Mucoromycota</taxon>
        <taxon>Mortierellomycotina</taxon>
        <taxon>Mortierellomycetes</taxon>
        <taxon>Mortierellales</taxon>
        <taxon>Mortierellaceae</taxon>
        <taxon>Linnemannia</taxon>
    </lineage>
</organism>
<feature type="compositionally biased region" description="Polar residues" evidence="1">
    <location>
        <begin position="1284"/>
        <end position="1301"/>
    </location>
</feature>
<feature type="region of interest" description="Disordered" evidence="1">
    <location>
        <begin position="1452"/>
        <end position="1495"/>
    </location>
</feature>
<dbReference type="Pfam" id="PF02181">
    <property type="entry name" value="FH2"/>
    <property type="match status" value="1"/>
</dbReference>
<dbReference type="PROSITE" id="PS51444">
    <property type="entry name" value="FH2"/>
    <property type="match status" value="1"/>
</dbReference>
<dbReference type="Pfam" id="PF06367">
    <property type="entry name" value="Drf_FH3"/>
    <property type="match status" value="1"/>
</dbReference>
<dbReference type="PANTHER" id="PTHR46345">
    <property type="entry name" value="INVERTED FORMIN-2"/>
    <property type="match status" value="1"/>
</dbReference>
<evidence type="ECO:0000256" key="1">
    <source>
        <dbReference type="SAM" id="MobiDB-lite"/>
    </source>
</evidence>
<dbReference type="Proteomes" id="UP001194696">
    <property type="component" value="Unassembled WGS sequence"/>
</dbReference>
<feature type="compositionally biased region" description="Polar residues" evidence="1">
    <location>
        <begin position="1227"/>
        <end position="1237"/>
    </location>
</feature>
<gene>
    <name evidence="4" type="ORF">BGZ96_002661</name>
</gene>
<dbReference type="InterPro" id="IPR016024">
    <property type="entry name" value="ARM-type_fold"/>
</dbReference>
<dbReference type="Gene3D" id="1.25.10.10">
    <property type="entry name" value="Leucine-rich Repeat Variant"/>
    <property type="match status" value="1"/>
</dbReference>
<feature type="compositionally biased region" description="Polar residues" evidence="1">
    <location>
        <begin position="1359"/>
        <end position="1368"/>
    </location>
</feature>
<sequence>MGKQDIIQVLTPDHSVEATFLDEDATIGDLLAALSEDNPIYGNGFWAIVEVAMPRTTTLTYHELFALDQGALTAETRIKEVQERYQEHLQNPDATIFKLINLQYTLPVVFRHVPTVPEAHYRQIHVTPNMDVRQILDIVTQEMGLKALENPATNGSNARAPSEYVFSQLKVNGEDIEEVRQLLDEETPLDLLLENRELLMNQQIKDYHFIFTVPDSWISKVESVTSRISKGWTATRPLSMAVYGFFGGATSPQETTAPREISAPIPIAPTSIHHPSYGGELDHSTDSSARNVQKRRQSMIVGSRLSSFFDPAALGGWLQPETKKRHSIVFGQSVPNLISKPLGMDNSFSGPDVNEMTDEELTDAFNALLNDLNIKDTVRESMMNFTREKKAALIMQNQQVQQQKERVSSPDPYAAQTGGLPVGGGGANPRMNNMNRFIGSISSRVSFIEPDSASIHNNTNNNGSNKLHSRYSSWSSLAGSYDGTAAESNRPTSPKLPGSDRPMSPTMAAAGSLWSSWFGATPLPDSASIDEPADDSPQFYIDQLLSKTTTQKTLVKHLLGLRIALATAKLSWIRQFLDGRGFRALENVLEKTAIKKRGGKANDLDETMQSECVQCLRVLMNTEPGFNQVLRSPSLVAHISYCLYTTNSKLRTKVAEVLAALCVMSPDSHRLVLMALSDFRVAHEERFRFEYLVQSLATTITSDMDGIGGGGANEHQESFEWEYKTACLSLMNALANSPSSLDDRISLRNELRRRGLEDVFQTLKMQSPPESLLIQINVYEDERHEDWVDLQERAYEAAQFKAGQDSQNSELVNTITSLGPADDELYLRIMQTLQQYADGAVSSLSQEETDEEEDQESPDTISRQSLQFKEDLWTIVSKFGERVFQMRDLEKDWAGCQDDFLEGIQHIVGKRGVILSFSDPNLNSSSSASMSSASLASSRRHSFIDYEMDIMRRDMEDMREESDNLRKELSAAKQETEDVKAQLKQHIRSPPLSSRELRDGSESEPLTSYGRRENHAGVVQRLVQKEKEAAQLRETIERMEKKYKDRAEFVTDDEPRKSERSKEIDSTRWNAMMTEVQVQKTKTAEAASLAGDRQKEIAYLKRALQIVCTRYENAMGERPPVVTEDDHTNQPSQTEGSLQLSKTFEALARKDEEIIELKDEVEKLRKETMVGLTPTEEVLSLRGSLKDVMLRVQELQTLVNDREKSIKGLKETLFTLEAAKHSDDPNGVSQGYHQGQDANGPGPSRVERSNTRSSLKLQIQALSAKGWQSEEVDEEQEEGGYQNGALSPSGSDSNIQILSVTSPGRSPPGQRPSGGAFTPGVTSPKIGQRFLGTGGGRRPALPPPPPPPGPKHKLYATAQAANGQVATQPNGMAPPPPPPPPAQPILAPVEPEVEQITSAPLPVPVQTPTPEPLMINTSAPPPPPPPPPPFIAACSPQAVIVNQPSLAAAIQSGGGIPIPPPPPPTIVFAAAPVGPPMGGGPPPPPPPPPFIAGLASVTATPAEPLLSSLQRSVSMPTPKPKGLAGSPPPPPPPPPATGGTSPPPPPPMPNAPFGKSALKPPSQPLPPPPPPGPQPQGAAALEGAIPTLPVFLAGNNRTANPLRPLAMAIPQVVKPTRPMKQLFWNKLPTGVITNTVWRDIWDPSSDLGTVELDFAEIDELFCKNQTISATASSKTEKKKPVSLFNVNRANNIAIMLSRIKMTYPEIRAALMEILDDKLSIENLKAIKQYVPTGDEIEIIKEFDGDFESLGHADKFYREIYDIPRLSERVSSMVFRRRLEIDVGELKPEMDVLRLTIEELHSSRRLKSLLKTVLLIGNHLNATSFRGNAYGFQLDALLKIRDTKGVDNVKPGASTLLHYLAKSIHSKDPDLLKFLEEVPHLEAAARISVPTLMNSCNSLVAGMNQIKEEIRVLKRIRISPPNDHFIDVMEKFAEENEEGIQKIVELGQGLEQDLKKLLIFYGEDPVNTKPEDFFGMLVSFSTMLQKSQLENEAMAKKLLAKANQANKNVNRAAGSAGNTALSVAAIRDGHLDDAIRGLRSGLRRNRKDRPMSHLYSELSMEALQAINLSVPRAGALTHSRQGSRQ</sequence>
<dbReference type="InterPro" id="IPR010472">
    <property type="entry name" value="FH3_dom"/>
</dbReference>
<feature type="region of interest" description="Disordered" evidence="1">
    <location>
        <begin position="957"/>
        <end position="1009"/>
    </location>
</feature>
<dbReference type="EMBL" id="JAAAIM010000151">
    <property type="protein sequence ID" value="KAG0293554.1"/>
    <property type="molecule type" value="Genomic_DNA"/>
</dbReference>
<dbReference type="InterPro" id="IPR014768">
    <property type="entry name" value="GBD/FH3_dom"/>
</dbReference>
<comment type="caution">
    <text evidence="4">The sequence shown here is derived from an EMBL/GenBank/DDBJ whole genome shotgun (WGS) entry which is preliminary data.</text>
</comment>
<accession>A0ABQ7K9A0</accession>
<feature type="compositionally biased region" description="Pro residues" evidence="1">
    <location>
        <begin position="1419"/>
        <end position="1430"/>
    </location>
</feature>
<feature type="domain" description="GBD/FH3" evidence="2">
    <location>
        <begin position="353"/>
        <end position="872"/>
    </location>
</feature>
<dbReference type="InterPro" id="IPR010473">
    <property type="entry name" value="GTPase-bd"/>
</dbReference>
<feature type="compositionally biased region" description="Pro residues" evidence="1">
    <location>
        <begin position="1526"/>
        <end position="1550"/>
    </location>
</feature>
<dbReference type="InterPro" id="IPR042201">
    <property type="entry name" value="FH2_Formin_sf"/>
</dbReference>
<feature type="region of interest" description="Disordered" evidence="1">
    <location>
        <begin position="840"/>
        <end position="863"/>
    </location>
</feature>
<dbReference type="PROSITE" id="PS51232">
    <property type="entry name" value="GBD_FH3"/>
    <property type="match status" value="1"/>
</dbReference>
<feature type="region of interest" description="Disordered" evidence="1">
    <location>
        <begin position="482"/>
        <end position="505"/>
    </location>
</feature>
<keyword evidence="5" id="KW-1185">Reference proteome</keyword>
<dbReference type="SMART" id="SM01140">
    <property type="entry name" value="Drf_GBD"/>
    <property type="match status" value="1"/>
</dbReference>
<feature type="compositionally biased region" description="Pro residues" evidence="1">
    <location>
        <begin position="1401"/>
        <end position="1411"/>
    </location>
</feature>
<dbReference type="SMART" id="SM01139">
    <property type="entry name" value="Drf_FH3"/>
    <property type="match status" value="1"/>
</dbReference>
<evidence type="ECO:0008006" key="6">
    <source>
        <dbReference type="Google" id="ProtNLM"/>
    </source>
</evidence>
<feature type="region of interest" description="Disordered" evidence="1">
    <location>
        <begin position="406"/>
        <end position="425"/>
    </location>
</feature>
<feature type="compositionally biased region" description="Pro residues" evidence="1">
    <location>
        <begin position="1372"/>
        <end position="1383"/>
    </location>
</feature>
<feature type="compositionally biased region" description="Pro residues" evidence="1">
    <location>
        <begin position="1561"/>
        <end position="1574"/>
    </location>
</feature>
<evidence type="ECO:0000313" key="4">
    <source>
        <dbReference type="EMBL" id="KAG0293554.1"/>
    </source>
</evidence>
<evidence type="ECO:0000259" key="2">
    <source>
        <dbReference type="PROSITE" id="PS51232"/>
    </source>
</evidence>
<feature type="region of interest" description="Disordered" evidence="1">
    <location>
        <begin position="1512"/>
        <end position="1579"/>
    </location>
</feature>